<evidence type="ECO:0000256" key="3">
    <source>
        <dbReference type="SAM" id="MobiDB-lite"/>
    </source>
</evidence>
<feature type="region of interest" description="Disordered" evidence="3">
    <location>
        <begin position="459"/>
        <end position="499"/>
    </location>
</feature>
<reference evidence="6" key="1">
    <citation type="journal article" date="2019" name="Gigascience">
        <title>De novo genome assembly of the endangered Acer yangbiense, a plant species with extremely small populations endemic to Yunnan Province, China.</title>
        <authorList>
            <person name="Yang J."/>
            <person name="Wariss H.M."/>
            <person name="Tao L."/>
            <person name="Zhang R."/>
            <person name="Yun Q."/>
            <person name="Hollingsworth P."/>
            <person name="Dao Z."/>
            <person name="Luo G."/>
            <person name="Guo H."/>
            <person name="Ma Y."/>
            <person name="Sun W."/>
        </authorList>
    </citation>
    <scope>NUCLEOTIDE SEQUENCE [LARGE SCALE GENOMIC DNA]</scope>
    <source>
        <strain evidence="6">cv. br00</strain>
    </source>
</reference>
<keyword evidence="1 2" id="KW-0175">Coiled coil</keyword>
<evidence type="ECO:0000256" key="4">
    <source>
        <dbReference type="SAM" id="SignalP"/>
    </source>
</evidence>
<dbReference type="AlphaFoldDB" id="A0A5N5L669"/>
<feature type="region of interest" description="Disordered" evidence="3">
    <location>
        <begin position="407"/>
        <end position="445"/>
    </location>
</feature>
<feature type="region of interest" description="Disordered" evidence="3">
    <location>
        <begin position="635"/>
        <end position="706"/>
    </location>
</feature>
<evidence type="ECO:0000313" key="6">
    <source>
        <dbReference type="Proteomes" id="UP000326939"/>
    </source>
</evidence>
<evidence type="ECO:0000256" key="1">
    <source>
        <dbReference type="ARBA" id="ARBA00023054"/>
    </source>
</evidence>
<proteinExistence type="predicted"/>
<feature type="compositionally biased region" description="Polar residues" evidence="3">
    <location>
        <begin position="418"/>
        <end position="428"/>
    </location>
</feature>
<dbReference type="PANTHER" id="PTHR31342:SF7">
    <property type="entry name" value="PROTEIN CHUP1, CHLOROPLASTIC"/>
    <property type="match status" value="1"/>
</dbReference>
<dbReference type="GO" id="GO:0009707">
    <property type="term" value="C:chloroplast outer membrane"/>
    <property type="evidence" value="ECO:0007669"/>
    <property type="project" value="TreeGrafter"/>
</dbReference>
<dbReference type="SUPFAM" id="SSF101447">
    <property type="entry name" value="Formin homology 2 domain (FH2 domain)"/>
    <property type="match status" value="1"/>
</dbReference>
<feature type="coiled-coil region" evidence="2">
    <location>
        <begin position="133"/>
        <end position="239"/>
    </location>
</feature>
<dbReference type="EMBL" id="VDCV01000010">
    <property type="protein sequence ID" value="KAB5538255.1"/>
    <property type="molecule type" value="Genomic_DNA"/>
</dbReference>
<dbReference type="InterPro" id="IPR040265">
    <property type="entry name" value="CHUP1/IPGA1-like"/>
</dbReference>
<gene>
    <name evidence="5" type="ORF">DKX38_015788</name>
</gene>
<comment type="caution">
    <text evidence="5">The sequence shown here is derived from an EMBL/GenBank/DDBJ whole genome shotgun (WGS) entry which is preliminary data.</text>
</comment>
<keyword evidence="6" id="KW-1185">Reference proteome</keyword>
<dbReference type="Proteomes" id="UP000326939">
    <property type="component" value="Chromosome 10"/>
</dbReference>
<feature type="chain" id="PRO_5024400894" description="Protein CHUP1, chloroplastic" evidence="4">
    <location>
        <begin position="18"/>
        <end position="982"/>
    </location>
</feature>
<evidence type="ECO:0008006" key="7">
    <source>
        <dbReference type="Google" id="ProtNLM"/>
    </source>
</evidence>
<sequence>MIVRLGFLVAASIAAFAVKHLNVKTAKSTDSSAKLSENGEASIEQHQIKGDGREQFTYFDDSIKEKDVEEEEEEEEVKLISSIFNHAQGTPPGMEDEDILPEFEDLLSGEIDYPFPGEKFDKAEKDKVYETEMANNASELERLRYLVKELEEREVKLEGELLEYYGLKEQESDIVELQRQLKIKTVEIDMLNITINSLQAERRKLQEEISHGASSNKELELARNKIKALQRQIQLDANQTKGQLLLLKQQVSGLQEKEQEAVKKDADVEKRLKAVKELEVEVVELKRKNKELQHEKRELIIKLGAAEAKVASLSNISETEMVAKVREEVNNLKHANEDLLKQVEGLQMNRFSEVEELVYLRWVNACLRYELRNYQTPSGKVSARDLNKSLSPKSQERAKQLLLEYAGSERGQGDTDMESNYSHPSSPGSEDFDNTSIDSSSSRYSFSKKPNLIQKLKKWGRGKDDSSAFSSPSRSFSGVSPSRSSMSHRPRGPLESLMMRNASDTVAITSFGKMDQDAPDSPGESLNSVASSFQVMSKSVDGVLDEKYPAYKDRHKLALEREKHIKEKAEKARAVKFGDSSNSQFGTKGGKVIPITLPARLSQIKEKPVAFGESNEQSSDGKDVDSPTVSKMKLAHIEKRSPRVPRPPPKSSAAGPVATNANPLGGVPPPPPPPPGAPPPPPPPGGPPPPPPPPGSLPRGAGSGDKVHRAPELVEFYQSLMKREAKKDTSSFTSSTSNVSNARSNMIGEIENRSSFLLAVKADVETQGDFVQSLATEVRAASFSNIDDLLAFVNWLDEELSFLVDERAVLKHFDWPESKADALREAAFEYQDLMKLERQVTSFVDDPSLPCEAALKKMYKLLEKVENSVYALLRTRDMAVSRYREFGIPTNWLLDSGVVGKIKLSSVQLARKYMKRVASELDTVSGPEKEPNREFLVLQGVRFAFRVHQFAGGFDAESMKAFEELRSRVRSQMVEENKMEGS</sequence>
<evidence type="ECO:0000313" key="5">
    <source>
        <dbReference type="EMBL" id="KAB5538255.1"/>
    </source>
</evidence>
<feature type="coiled-coil region" evidence="2">
    <location>
        <begin position="268"/>
        <end position="349"/>
    </location>
</feature>
<organism evidence="5 6">
    <name type="scientific">Salix brachista</name>
    <dbReference type="NCBI Taxonomy" id="2182728"/>
    <lineage>
        <taxon>Eukaryota</taxon>
        <taxon>Viridiplantae</taxon>
        <taxon>Streptophyta</taxon>
        <taxon>Embryophyta</taxon>
        <taxon>Tracheophyta</taxon>
        <taxon>Spermatophyta</taxon>
        <taxon>Magnoliopsida</taxon>
        <taxon>eudicotyledons</taxon>
        <taxon>Gunneridae</taxon>
        <taxon>Pentapetalae</taxon>
        <taxon>rosids</taxon>
        <taxon>fabids</taxon>
        <taxon>Malpighiales</taxon>
        <taxon>Salicaceae</taxon>
        <taxon>Saliceae</taxon>
        <taxon>Salix</taxon>
    </lineage>
</organism>
<feature type="compositionally biased region" description="Low complexity" evidence="3">
    <location>
        <begin position="436"/>
        <end position="445"/>
    </location>
</feature>
<dbReference type="GO" id="GO:0009902">
    <property type="term" value="P:chloroplast relocation"/>
    <property type="evidence" value="ECO:0007669"/>
    <property type="project" value="TreeGrafter"/>
</dbReference>
<evidence type="ECO:0000256" key="2">
    <source>
        <dbReference type="SAM" id="Coils"/>
    </source>
</evidence>
<feature type="region of interest" description="Disordered" evidence="3">
    <location>
        <begin position="609"/>
        <end position="628"/>
    </location>
</feature>
<protein>
    <recommendedName>
        <fullName evidence="7">Protein CHUP1, chloroplastic</fullName>
    </recommendedName>
</protein>
<name>A0A5N5L669_9ROSI</name>
<accession>A0A5N5L669</accession>
<keyword evidence="4" id="KW-0732">Signal</keyword>
<feature type="compositionally biased region" description="Low complexity" evidence="3">
    <location>
        <begin position="467"/>
        <end position="485"/>
    </location>
</feature>
<feature type="compositionally biased region" description="Pro residues" evidence="3">
    <location>
        <begin position="666"/>
        <end position="696"/>
    </location>
</feature>
<dbReference type="PANTHER" id="PTHR31342">
    <property type="entry name" value="PROTEIN CHUP1, CHLOROPLASTIC"/>
    <property type="match status" value="1"/>
</dbReference>
<feature type="signal peptide" evidence="4">
    <location>
        <begin position="1"/>
        <end position="17"/>
    </location>
</feature>